<keyword evidence="3 5" id="KW-0375">Hydrogen ion transport</keyword>
<name>A0A7S2IAX8_9EUKA</name>
<dbReference type="PANTHER" id="PTHR10137">
    <property type="entry name" value="V-TYPE PROTON ATPASE SUBUNIT C"/>
    <property type="match status" value="1"/>
</dbReference>
<sequence length="379" mass="43322">MPAMETQLWGIATKYDYPTLSEIKKACEDLGVVSPWEIKGKSQQHLRIGTLDSLMSLSDDLQKMETLGDATVSKFYKQLVELDPNDEPTINGLQPSLWTTIRWEWDEAKLQMKTPLKELCERISLGLTSLDDELKTKMTEMNTLKASLQQAERKTQGNLMVRGLADVVREDDLVNSDYMMTCLTVVPKLNMKDFENTYHTMAKHVVPQSCKLLAEDSEYALYRVIIFKKFLDEYKTSAREKRYSIRDFVYNAATQAEEASKKFREEQELGEVKKMLAQWCKVNYAESYSMLVHLKAARVFVESVLRFGLRPTMGDMIPDYKSCFIQPMKGKTEQLRKALSGLFPGAMIDGEEESSVPGASGEFYPYVYTCIETEPNVQA</sequence>
<keyword evidence="4 5" id="KW-0406">Ion transport</keyword>
<dbReference type="FunFam" id="3.30.70.100:FF:000002">
    <property type="entry name" value="V-type proton ATPase subunit C"/>
    <property type="match status" value="1"/>
</dbReference>
<dbReference type="GO" id="GO:0046961">
    <property type="term" value="F:proton-transporting ATPase activity, rotational mechanism"/>
    <property type="evidence" value="ECO:0007669"/>
    <property type="project" value="InterPro"/>
</dbReference>
<dbReference type="SUPFAM" id="SSF118203">
    <property type="entry name" value="Vacuolar ATP synthase subunit C"/>
    <property type="match status" value="1"/>
</dbReference>
<comment type="subunit">
    <text evidence="5">V-ATPase is a heteromultimeric enzyme composed of a peripheral catalytic V1 complex (components A to H) attached to an integral membrane V0 proton pore complex.</text>
</comment>
<evidence type="ECO:0000313" key="6">
    <source>
        <dbReference type="EMBL" id="CAD9513527.1"/>
    </source>
</evidence>
<accession>A0A7S2IAX8</accession>
<protein>
    <recommendedName>
        <fullName evidence="5">V-type proton ATPase subunit C</fullName>
    </recommendedName>
</protein>
<reference evidence="6" key="1">
    <citation type="submission" date="2021-01" db="EMBL/GenBank/DDBJ databases">
        <authorList>
            <person name="Corre E."/>
            <person name="Pelletier E."/>
            <person name="Niang G."/>
            <person name="Scheremetjew M."/>
            <person name="Finn R."/>
            <person name="Kale V."/>
            <person name="Holt S."/>
            <person name="Cochrane G."/>
            <person name="Meng A."/>
            <person name="Brown T."/>
            <person name="Cohen L."/>
        </authorList>
    </citation>
    <scope>NUCLEOTIDE SEQUENCE</scope>
    <source>
        <strain evidence="6">UTEX LB 985</strain>
    </source>
</reference>
<gene>
    <name evidence="6" type="ORF">CBRE1094_LOCUS32458</name>
</gene>
<dbReference type="EMBL" id="HBGU01059696">
    <property type="protein sequence ID" value="CAD9513527.1"/>
    <property type="molecule type" value="Transcribed_RNA"/>
</dbReference>
<dbReference type="AlphaFoldDB" id="A0A7S2IAX8"/>
<evidence type="ECO:0000256" key="5">
    <source>
        <dbReference type="RuleBase" id="RU364010"/>
    </source>
</evidence>
<evidence type="ECO:0000256" key="4">
    <source>
        <dbReference type="ARBA" id="ARBA00023065"/>
    </source>
</evidence>
<comment type="similarity">
    <text evidence="1 5">Belongs to the V-ATPase C subunit family.</text>
</comment>
<dbReference type="InterPro" id="IPR036132">
    <property type="entry name" value="Vac_ATP_synth_c_sf"/>
</dbReference>
<proteinExistence type="inferred from homology"/>
<dbReference type="CDD" id="cd14785">
    <property type="entry name" value="V-ATPase_C"/>
    <property type="match status" value="1"/>
</dbReference>
<dbReference type="GO" id="GO:0000221">
    <property type="term" value="C:vacuolar proton-transporting V-type ATPase, V1 domain"/>
    <property type="evidence" value="ECO:0007669"/>
    <property type="project" value="TreeGrafter"/>
</dbReference>
<comment type="function">
    <text evidence="5">Subunit of the V1 complex of vacuolar(H+)-ATPase (V-ATPase), a multisubunit enzyme composed of a peripheral complex (V1) that hydrolyzes ATP and a membrane integral complex (V0) that translocates protons. V-ATPase is responsible for acidifying and maintaining the pH of intracellular compartments and in some cell types, is targeted to the plasma membrane, where it is responsible for acidifying the extracellular environment. Subunit C is necessary for the assembly of the catalytic sector of the enzyme and is likely to have a specific function in its catalytic activity.</text>
</comment>
<evidence type="ECO:0000256" key="2">
    <source>
        <dbReference type="ARBA" id="ARBA00022448"/>
    </source>
</evidence>
<dbReference type="Pfam" id="PF03223">
    <property type="entry name" value="V-ATPase_C"/>
    <property type="match status" value="1"/>
</dbReference>
<dbReference type="PANTHER" id="PTHR10137:SF0">
    <property type="entry name" value="V-TYPE PROTON ATPASE SUBUNIT C"/>
    <property type="match status" value="1"/>
</dbReference>
<dbReference type="Gene3D" id="1.20.1460.10">
    <property type="entry name" value="subunit c (vma5p) of the yeast v-atpase, domain 2"/>
    <property type="match status" value="2"/>
</dbReference>
<dbReference type="InterPro" id="IPR004907">
    <property type="entry name" value="ATPase_V1-cplx_csu"/>
</dbReference>
<evidence type="ECO:0000256" key="3">
    <source>
        <dbReference type="ARBA" id="ARBA00022781"/>
    </source>
</evidence>
<organism evidence="6">
    <name type="scientific">Haptolina brevifila</name>
    <dbReference type="NCBI Taxonomy" id="156173"/>
    <lineage>
        <taxon>Eukaryota</taxon>
        <taxon>Haptista</taxon>
        <taxon>Haptophyta</taxon>
        <taxon>Prymnesiophyceae</taxon>
        <taxon>Prymnesiales</taxon>
        <taxon>Prymnesiaceae</taxon>
        <taxon>Haptolina</taxon>
    </lineage>
</organism>
<evidence type="ECO:0000256" key="1">
    <source>
        <dbReference type="ARBA" id="ARBA00006138"/>
    </source>
</evidence>
<keyword evidence="2 5" id="KW-0813">Transport</keyword>